<evidence type="ECO:0000313" key="8">
    <source>
        <dbReference type="EMBL" id="KAG9343797.1"/>
    </source>
</evidence>
<feature type="chain" id="PRO_5035896396" evidence="7">
    <location>
        <begin position="20"/>
        <end position="88"/>
    </location>
</feature>
<dbReference type="Pfam" id="PF01401">
    <property type="entry name" value="Peptidase_M2"/>
    <property type="match status" value="1"/>
</dbReference>
<reference evidence="8" key="1">
    <citation type="thesis" date="2021" institute="BYU ScholarsArchive" country="Provo, UT, USA">
        <title>Applications of and Algorithms for Genome Assembly and Genomic Analyses with an Emphasis on Marine Teleosts.</title>
        <authorList>
            <person name="Pickett B.D."/>
        </authorList>
    </citation>
    <scope>NUCLEOTIDE SEQUENCE</scope>
    <source>
        <strain evidence="8">HI-2016</strain>
    </source>
</reference>
<accession>A0A8T2P565</accession>
<keyword evidence="5 6" id="KW-0325">Glycoprotein</keyword>
<dbReference type="GO" id="GO:0006508">
    <property type="term" value="P:proteolysis"/>
    <property type="evidence" value="ECO:0007669"/>
    <property type="project" value="InterPro"/>
</dbReference>
<evidence type="ECO:0000256" key="4">
    <source>
        <dbReference type="ARBA" id="ARBA00023157"/>
    </source>
</evidence>
<dbReference type="InterPro" id="IPR001548">
    <property type="entry name" value="Peptidase_M2"/>
</dbReference>
<evidence type="ECO:0000256" key="1">
    <source>
        <dbReference type="ARBA" id="ARBA00001923"/>
    </source>
</evidence>
<dbReference type="GO" id="GO:0008241">
    <property type="term" value="F:peptidyl-dipeptidase activity"/>
    <property type="evidence" value="ECO:0007669"/>
    <property type="project" value="InterPro"/>
</dbReference>
<organism evidence="8 9">
    <name type="scientific">Albula glossodonta</name>
    <name type="common">roundjaw bonefish</name>
    <dbReference type="NCBI Taxonomy" id="121402"/>
    <lineage>
        <taxon>Eukaryota</taxon>
        <taxon>Metazoa</taxon>
        <taxon>Chordata</taxon>
        <taxon>Craniata</taxon>
        <taxon>Vertebrata</taxon>
        <taxon>Euteleostomi</taxon>
        <taxon>Actinopterygii</taxon>
        <taxon>Neopterygii</taxon>
        <taxon>Teleostei</taxon>
        <taxon>Albuliformes</taxon>
        <taxon>Albulidae</taxon>
        <taxon>Albula</taxon>
    </lineage>
</organism>
<comment type="caution">
    <text evidence="8">The sequence shown here is derived from an EMBL/GenBank/DDBJ whole genome shotgun (WGS) entry which is preliminary data.</text>
</comment>
<comment type="cofactor">
    <cofactor evidence="1">
        <name>chloride</name>
        <dbReference type="ChEBI" id="CHEBI:17996"/>
    </cofactor>
</comment>
<evidence type="ECO:0000313" key="9">
    <source>
        <dbReference type="Proteomes" id="UP000824540"/>
    </source>
</evidence>
<dbReference type="EMBL" id="JAFBMS010000022">
    <property type="protein sequence ID" value="KAG9343797.1"/>
    <property type="molecule type" value="Genomic_DNA"/>
</dbReference>
<gene>
    <name evidence="8" type="ORF">JZ751_013178</name>
</gene>
<feature type="glycosylation site" description="N-linked (GlcNAc...) asparagine" evidence="6">
    <location>
        <position position="64"/>
    </location>
</feature>
<dbReference type="AlphaFoldDB" id="A0A8T2P565"/>
<evidence type="ECO:0000256" key="2">
    <source>
        <dbReference type="ARBA" id="ARBA00008139"/>
    </source>
</evidence>
<dbReference type="GO" id="GO:0016020">
    <property type="term" value="C:membrane"/>
    <property type="evidence" value="ECO:0007669"/>
    <property type="project" value="InterPro"/>
</dbReference>
<keyword evidence="9" id="KW-1185">Reference proteome</keyword>
<feature type="signal peptide" evidence="7">
    <location>
        <begin position="1"/>
        <end position="19"/>
    </location>
</feature>
<sequence length="88" mass="9619">MALPPPLLFLLLLLGVARALPAGWLPGDYPRTEAGARLFAHAYNSTAEEVFFSSTSASWTYNTNLTDHNSKQQVNGQECCYSAIAEEL</sequence>
<keyword evidence="4" id="KW-1015">Disulfide bond</keyword>
<dbReference type="OrthoDB" id="8961026at2759"/>
<evidence type="ECO:0000256" key="5">
    <source>
        <dbReference type="ARBA" id="ARBA00023180"/>
    </source>
</evidence>
<keyword evidence="3 7" id="KW-0732">Signal</keyword>
<evidence type="ECO:0000256" key="3">
    <source>
        <dbReference type="ARBA" id="ARBA00022729"/>
    </source>
</evidence>
<evidence type="ECO:0000256" key="7">
    <source>
        <dbReference type="SAM" id="SignalP"/>
    </source>
</evidence>
<comment type="similarity">
    <text evidence="2">Belongs to the peptidase M2 family.</text>
</comment>
<dbReference type="GO" id="GO:0008237">
    <property type="term" value="F:metallopeptidase activity"/>
    <property type="evidence" value="ECO:0007669"/>
    <property type="project" value="InterPro"/>
</dbReference>
<dbReference type="Proteomes" id="UP000824540">
    <property type="component" value="Unassembled WGS sequence"/>
</dbReference>
<protein>
    <submittedName>
        <fullName evidence="8">Uncharacterized protein</fullName>
    </submittedName>
</protein>
<name>A0A8T2P565_9TELE</name>
<proteinExistence type="inferred from homology"/>
<evidence type="ECO:0000256" key="6">
    <source>
        <dbReference type="PIRSR" id="PIRSR601548-5"/>
    </source>
</evidence>